<evidence type="ECO:0000256" key="2">
    <source>
        <dbReference type="SAM" id="Phobius"/>
    </source>
</evidence>
<comment type="caution">
    <text evidence="3">The sequence shown here is derived from an EMBL/GenBank/DDBJ whole genome shotgun (WGS) entry which is preliminary data.</text>
</comment>
<gene>
    <name evidence="3" type="ORF">NE237_020421</name>
</gene>
<reference evidence="3" key="1">
    <citation type="journal article" date="2023" name="Plant J.">
        <title>The genome of the king protea, Protea cynaroides.</title>
        <authorList>
            <person name="Chang J."/>
            <person name="Duong T.A."/>
            <person name="Schoeman C."/>
            <person name="Ma X."/>
            <person name="Roodt D."/>
            <person name="Barker N."/>
            <person name="Li Z."/>
            <person name="Van de Peer Y."/>
            <person name="Mizrachi E."/>
        </authorList>
    </citation>
    <scope>NUCLEOTIDE SEQUENCE</scope>
    <source>
        <tissue evidence="3">Young leaves</tissue>
    </source>
</reference>
<keyword evidence="2" id="KW-1133">Transmembrane helix</keyword>
<sequence>MVSRGSSNEFLFRKMVSFVCFLWFSIGGFLLYLIRIVSRYFSRFHGEDANKKYNSSCSTVQPEISKFEDSESDEPREKDIPEFCFKFQYQTLQERQRGNEGIEGSLATEGKYPTVSTSKYQFVSGKNFCGFMEEPEDVSFTVKELYGNSNYGSLSNQENIDEGYLTEENFLQLYSETETVQEELVGDDSTDSHYKTWETGETGKTEGEIVTGEFQFLDEFSLENLSLDQKAGFLSDSDIGKSYQTETILDFSEEKVEKVEMTAEIQSSQETRLQNSNMVSTETMDTSDQSSSANPIIDESEQPHLLNSRMVDNEILCESDIEEDDDEEEAKDKEKEAMDGSRKTEEPNRQTMQKSQMPGHEEGNELETLWEHQDLIEQLKMELKKVRAIGLPTILEESESPRVMEDLKPWKIDEKFLHEDRMDELHKFYKSYRERMRKFDILNYQKMYAIGFLQLKDPLQSISNRKFFNPAITTILSQNFWMGKYRKSKVDPTVKFIGELQSDLEMVYVGQMCLSWEILHWQYGKAQELQNFNPYGSIDRYNQVAGEFQQFQVLMQRFLENEAFQGPRVQNYVKNRCVLRNLIQVPMIKEDFLKEKKKARRGDDDAITIAMLTEIIERSMRIFWDFVRADDKDEASLILKGFWRTQVELQNPADLKLLTEIRTNIQKKDKKLKDILRSGNCIVKRFQKQKEDISDLILFFSEVDMKLISRVLNMPRITSEQLAWCNKKLNKINFVNRKIYREPSFLLFPC</sequence>
<feature type="transmembrane region" description="Helical" evidence="2">
    <location>
        <begin position="15"/>
        <end position="34"/>
    </location>
</feature>
<keyword evidence="4" id="KW-1185">Reference proteome</keyword>
<dbReference type="PANTHER" id="PTHR46741:SF2">
    <property type="entry name" value="RIBOSOMAL PROTEIN L34AE"/>
    <property type="match status" value="1"/>
</dbReference>
<accession>A0A9Q0K2A5</accession>
<evidence type="ECO:0000256" key="1">
    <source>
        <dbReference type="SAM" id="MobiDB-lite"/>
    </source>
</evidence>
<organism evidence="3 4">
    <name type="scientific">Protea cynaroides</name>
    <dbReference type="NCBI Taxonomy" id="273540"/>
    <lineage>
        <taxon>Eukaryota</taxon>
        <taxon>Viridiplantae</taxon>
        <taxon>Streptophyta</taxon>
        <taxon>Embryophyta</taxon>
        <taxon>Tracheophyta</taxon>
        <taxon>Spermatophyta</taxon>
        <taxon>Magnoliopsida</taxon>
        <taxon>Proteales</taxon>
        <taxon>Proteaceae</taxon>
        <taxon>Protea</taxon>
    </lineage>
</organism>
<protein>
    <recommendedName>
        <fullName evidence="5">Ribosomal protein L34Ae</fullName>
    </recommendedName>
</protein>
<feature type="region of interest" description="Disordered" evidence="1">
    <location>
        <begin position="264"/>
        <end position="363"/>
    </location>
</feature>
<keyword evidence="2" id="KW-0812">Transmembrane</keyword>
<evidence type="ECO:0000313" key="3">
    <source>
        <dbReference type="EMBL" id="KAJ4960511.1"/>
    </source>
</evidence>
<dbReference type="InterPro" id="IPR012870">
    <property type="entry name" value="DUF1666"/>
</dbReference>
<dbReference type="EMBL" id="JAMYWD010000009">
    <property type="protein sequence ID" value="KAJ4960511.1"/>
    <property type="molecule type" value="Genomic_DNA"/>
</dbReference>
<keyword evidence="2" id="KW-0472">Membrane</keyword>
<dbReference type="Pfam" id="PF07891">
    <property type="entry name" value="DUF1666"/>
    <property type="match status" value="1"/>
</dbReference>
<evidence type="ECO:0000313" key="4">
    <source>
        <dbReference type="Proteomes" id="UP001141806"/>
    </source>
</evidence>
<feature type="compositionally biased region" description="Acidic residues" evidence="1">
    <location>
        <begin position="315"/>
        <end position="329"/>
    </location>
</feature>
<name>A0A9Q0K2A5_9MAGN</name>
<dbReference type="PANTHER" id="PTHR46741">
    <property type="entry name" value="OS09G0413600 PROTEIN"/>
    <property type="match status" value="1"/>
</dbReference>
<dbReference type="Proteomes" id="UP001141806">
    <property type="component" value="Unassembled WGS sequence"/>
</dbReference>
<dbReference type="AlphaFoldDB" id="A0A9Q0K2A5"/>
<evidence type="ECO:0008006" key="5">
    <source>
        <dbReference type="Google" id="ProtNLM"/>
    </source>
</evidence>
<feature type="compositionally biased region" description="Basic and acidic residues" evidence="1">
    <location>
        <begin position="330"/>
        <end position="348"/>
    </location>
</feature>
<feature type="compositionally biased region" description="Polar residues" evidence="1">
    <location>
        <begin position="264"/>
        <end position="294"/>
    </location>
</feature>
<dbReference type="OrthoDB" id="772197at2759"/>
<proteinExistence type="predicted"/>